<feature type="transmembrane region" description="Helical" evidence="12">
    <location>
        <begin position="38"/>
        <end position="60"/>
    </location>
</feature>
<evidence type="ECO:0000256" key="1">
    <source>
        <dbReference type="ARBA" id="ARBA00004651"/>
    </source>
</evidence>
<dbReference type="PANTHER" id="PTHR28259">
    <property type="entry name" value="FLUORIDE EXPORT PROTEIN 1-RELATED"/>
    <property type="match status" value="1"/>
</dbReference>
<dbReference type="NCBIfam" id="TIGR00494">
    <property type="entry name" value="crcB"/>
    <property type="match status" value="1"/>
</dbReference>
<keyword evidence="4 12" id="KW-0812">Transmembrane</keyword>
<evidence type="ECO:0000256" key="9">
    <source>
        <dbReference type="ARBA" id="ARBA00023303"/>
    </source>
</evidence>
<feature type="transmembrane region" description="Helical" evidence="12">
    <location>
        <begin position="99"/>
        <end position="121"/>
    </location>
</feature>
<evidence type="ECO:0000313" key="14">
    <source>
        <dbReference type="Proteomes" id="UP001303946"/>
    </source>
</evidence>
<comment type="function">
    <text evidence="12">Fluoride-specific ion channel. Important for reducing fluoride concentration in the cell, thus reducing its toxicity.</text>
</comment>
<dbReference type="InterPro" id="IPR003691">
    <property type="entry name" value="FluC"/>
</dbReference>
<keyword evidence="5 12" id="KW-1133">Transmembrane helix</keyword>
<evidence type="ECO:0000256" key="3">
    <source>
        <dbReference type="ARBA" id="ARBA00022519"/>
    </source>
</evidence>
<dbReference type="PANTHER" id="PTHR28259:SF1">
    <property type="entry name" value="FLUORIDE EXPORT PROTEIN 1-RELATED"/>
    <property type="match status" value="1"/>
</dbReference>
<keyword evidence="12" id="KW-0813">Transport</keyword>
<keyword evidence="14" id="KW-1185">Reference proteome</keyword>
<evidence type="ECO:0000256" key="10">
    <source>
        <dbReference type="ARBA" id="ARBA00035120"/>
    </source>
</evidence>
<evidence type="ECO:0000256" key="7">
    <source>
        <dbReference type="ARBA" id="ARBA00023065"/>
    </source>
</evidence>
<protein>
    <recommendedName>
        <fullName evidence="12">Fluoride-specific ion channel FluC</fullName>
    </recommendedName>
</protein>
<feature type="binding site" evidence="12">
    <location>
        <position position="78"/>
    </location>
    <ligand>
        <name>Na(+)</name>
        <dbReference type="ChEBI" id="CHEBI:29101"/>
        <note>structural</note>
    </ligand>
</feature>
<feature type="transmembrane region" description="Helical" evidence="12">
    <location>
        <begin position="67"/>
        <end position="87"/>
    </location>
</feature>
<keyword evidence="8 12" id="KW-0472">Membrane</keyword>
<dbReference type="Proteomes" id="UP001303946">
    <property type="component" value="Chromosome"/>
</dbReference>
<proteinExistence type="inferred from homology"/>
<keyword evidence="12" id="KW-0479">Metal-binding</keyword>
<organism evidence="13 14">
    <name type="scientific">Piscinibacter gummiphilus</name>
    <dbReference type="NCBI Taxonomy" id="946333"/>
    <lineage>
        <taxon>Bacteria</taxon>
        <taxon>Pseudomonadati</taxon>
        <taxon>Pseudomonadota</taxon>
        <taxon>Betaproteobacteria</taxon>
        <taxon>Burkholderiales</taxon>
        <taxon>Sphaerotilaceae</taxon>
        <taxon>Piscinibacter</taxon>
    </lineage>
</organism>
<sequence length="129" mass="13716">MTPTFPYVQILAVALGAAIGAVLRWAAGLWLNVHSSGFAFGTLLVNCVGGFLIGMAIVWFDRTPNELLRLLLVTGFLGGLTTFSAFSGESLGLMQRGDYGWALLHTLSHVVGSLACAALGFRLMRVMLA</sequence>
<comment type="catalytic activity">
    <reaction evidence="11">
        <text>fluoride(in) = fluoride(out)</text>
        <dbReference type="Rhea" id="RHEA:76159"/>
        <dbReference type="ChEBI" id="CHEBI:17051"/>
    </reaction>
    <physiologicalReaction direction="left-to-right" evidence="11">
        <dbReference type="Rhea" id="RHEA:76160"/>
    </physiologicalReaction>
</comment>
<evidence type="ECO:0000256" key="12">
    <source>
        <dbReference type="HAMAP-Rule" id="MF_00454"/>
    </source>
</evidence>
<comment type="activity regulation">
    <text evidence="12">Na(+) is not transported, but it plays an essential structural role and its presence is essential for fluoride channel function.</text>
</comment>
<feature type="transmembrane region" description="Helical" evidence="12">
    <location>
        <begin position="7"/>
        <end position="26"/>
    </location>
</feature>
<keyword evidence="7 12" id="KW-0406">Ion transport</keyword>
<comment type="subcellular location">
    <subcellularLocation>
        <location evidence="1 12">Cell membrane</location>
        <topology evidence="1 12">Multi-pass membrane protein</topology>
    </subcellularLocation>
</comment>
<feature type="binding site" evidence="12">
    <location>
        <position position="81"/>
    </location>
    <ligand>
        <name>Na(+)</name>
        <dbReference type="ChEBI" id="CHEBI:29101"/>
        <note>structural</note>
    </ligand>
</feature>
<reference evidence="13 14" key="1">
    <citation type="submission" date="2023-10" db="EMBL/GenBank/DDBJ databases">
        <title>Bacteria for the degradation of biodegradable plastic PBAT(Polybutylene adipate terephthalate).</title>
        <authorList>
            <person name="Weon H.-Y."/>
            <person name="Yeon J."/>
        </authorList>
    </citation>
    <scope>NUCLEOTIDE SEQUENCE [LARGE SCALE GENOMIC DNA]</scope>
    <source>
        <strain evidence="13 14">SBD 7-3</strain>
    </source>
</reference>
<comment type="similarity">
    <text evidence="10 12">Belongs to the fluoride channel Fluc/FEX (TC 1.A.43) family.</text>
</comment>
<evidence type="ECO:0000256" key="2">
    <source>
        <dbReference type="ARBA" id="ARBA00022475"/>
    </source>
</evidence>
<dbReference type="EMBL" id="CP136336">
    <property type="protein sequence ID" value="WOB06299.1"/>
    <property type="molecule type" value="Genomic_DNA"/>
</dbReference>
<evidence type="ECO:0000256" key="5">
    <source>
        <dbReference type="ARBA" id="ARBA00022989"/>
    </source>
</evidence>
<dbReference type="Pfam" id="PF02537">
    <property type="entry name" value="CRCB"/>
    <property type="match status" value="1"/>
</dbReference>
<evidence type="ECO:0000256" key="11">
    <source>
        <dbReference type="ARBA" id="ARBA00035585"/>
    </source>
</evidence>
<keyword evidence="3" id="KW-0997">Cell inner membrane</keyword>
<dbReference type="NCBIfam" id="NF010792">
    <property type="entry name" value="PRK14196.1"/>
    <property type="match status" value="1"/>
</dbReference>
<dbReference type="RefSeq" id="WP_316698694.1">
    <property type="nucleotide sequence ID" value="NZ_CP136336.1"/>
</dbReference>
<keyword evidence="6 12" id="KW-0915">Sodium</keyword>
<keyword evidence="9 12" id="KW-0407">Ion channel</keyword>
<evidence type="ECO:0000313" key="13">
    <source>
        <dbReference type="EMBL" id="WOB06299.1"/>
    </source>
</evidence>
<evidence type="ECO:0000256" key="6">
    <source>
        <dbReference type="ARBA" id="ARBA00023053"/>
    </source>
</evidence>
<evidence type="ECO:0000256" key="4">
    <source>
        <dbReference type="ARBA" id="ARBA00022692"/>
    </source>
</evidence>
<evidence type="ECO:0000256" key="8">
    <source>
        <dbReference type="ARBA" id="ARBA00023136"/>
    </source>
</evidence>
<gene>
    <name evidence="12 13" type="primary">crcB</name>
    <name evidence="12" type="synonym">fluC</name>
    <name evidence="13" type="ORF">RXV79_15345</name>
</gene>
<dbReference type="HAMAP" id="MF_00454">
    <property type="entry name" value="FluC"/>
    <property type="match status" value="1"/>
</dbReference>
<accession>A0ABZ0CUU5</accession>
<name>A0ABZ0CUU5_9BURK</name>
<keyword evidence="2 12" id="KW-1003">Cell membrane</keyword>